<dbReference type="OrthoDB" id="3699812at2"/>
<evidence type="ECO:0000313" key="1">
    <source>
        <dbReference type="EMBL" id="ASO20537.1"/>
    </source>
</evidence>
<protein>
    <submittedName>
        <fullName evidence="1">Uncharacterized protein</fullName>
    </submittedName>
</protein>
<evidence type="ECO:0000313" key="2">
    <source>
        <dbReference type="Proteomes" id="UP000204221"/>
    </source>
</evidence>
<dbReference type="RefSeq" id="WP_093941844.1">
    <property type="nucleotide sequence ID" value="NZ_CP022521.1"/>
</dbReference>
<gene>
    <name evidence="1" type="ORF">AHOG_14475</name>
</gene>
<accession>A0A221W4M1</accession>
<sequence>MRTFDTTRTPVAPSAEEIRAVTELMEEPELPVADPPLFEPKAGGALLLGLLLSHGEPKEPPAPRG</sequence>
<reference evidence="1 2" key="1">
    <citation type="submission" date="2017-07" db="EMBL/GenBank/DDBJ databases">
        <title>Complete genome sequence of Actinoalloteichus hoggarensis DSM 45943, type strain of Actinoalloteichus hoggarensis.</title>
        <authorList>
            <person name="Ruckert C."/>
            <person name="Nouioui I."/>
            <person name="Willmese J."/>
            <person name="van Wezel G."/>
            <person name="Klenk H.-P."/>
            <person name="Kalinowski J."/>
            <person name="Zotchev S.B."/>
        </authorList>
    </citation>
    <scope>NUCLEOTIDE SEQUENCE [LARGE SCALE GENOMIC DNA]</scope>
    <source>
        <strain evidence="1 2">DSM 45943</strain>
    </source>
</reference>
<keyword evidence="2" id="KW-1185">Reference proteome</keyword>
<organism evidence="1 2">
    <name type="scientific">Actinoalloteichus hoggarensis</name>
    <dbReference type="NCBI Taxonomy" id="1470176"/>
    <lineage>
        <taxon>Bacteria</taxon>
        <taxon>Bacillati</taxon>
        <taxon>Actinomycetota</taxon>
        <taxon>Actinomycetes</taxon>
        <taxon>Pseudonocardiales</taxon>
        <taxon>Pseudonocardiaceae</taxon>
        <taxon>Actinoalloteichus</taxon>
    </lineage>
</organism>
<dbReference type="EMBL" id="CP022521">
    <property type="protein sequence ID" value="ASO20537.1"/>
    <property type="molecule type" value="Genomic_DNA"/>
</dbReference>
<dbReference type="AlphaFoldDB" id="A0A221W4M1"/>
<dbReference type="Proteomes" id="UP000204221">
    <property type="component" value="Chromosome"/>
</dbReference>
<proteinExistence type="predicted"/>
<name>A0A221W4M1_9PSEU</name>
<dbReference type="KEGG" id="ahg:AHOG_14475"/>